<evidence type="ECO:0000313" key="4">
    <source>
        <dbReference type="Proteomes" id="UP000655550"/>
    </source>
</evidence>
<dbReference type="AlphaFoldDB" id="A0A2I0CU35"/>
<dbReference type="EMBL" id="PIYS01000003">
    <property type="protein sequence ID" value="PKF72756.1"/>
    <property type="molecule type" value="Genomic_DNA"/>
</dbReference>
<protein>
    <submittedName>
        <fullName evidence="2">Uncharacterized protein</fullName>
    </submittedName>
</protein>
<evidence type="ECO:0000313" key="1">
    <source>
        <dbReference type="EMBL" id="GGH95091.1"/>
    </source>
</evidence>
<dbReference type="Proteomes" id="UP000655550">
    <property type="component" value="Unassembled WGS sequence"/>
</dbReference>
<reference evidence="4" key="4">
    <citation type="journal article" date="2019" name="Int. J. Syst. Evol. Microbiol.">
        <title>The Global Catalogue of Microorganisms (GCM) 10K type strain sequencing project: providing services to taxonomists for standard genome sequencing and annotation.</title>
        <authorList>
            <consortium name="The Broad Institute Genomics Platform"/>
            <consortium name="The Broad Institute Genome Sequencing Center for Infectious Disease"/>
            <person name="Wu L."/>
            <person name="Ma J."/>
        </authorList>
    </citation>
    <scope>NUCLEOTIDE SEQUENCE [LARGE SCALE GENOMIC DNA]</scope>
    <source>
        <strain evidence="4">CCM 8778</strain>
    </source>
</reference>
<comment type="caution">
    <text evidence="2">The sequence shown here is derived from an EMBL/GenBank/DDBJ whole genome shotgun (WGS) entry which is preliminary data.</text>
</comment>
<keyword evidence="4" id="KW-1185">Reference proteome</keyword>
<gene>
    <name evidence="2" type="ORF">CW360_03310</name>
    <name evidence="1" type="ORF">GCM10007363_23550</name>
</gene>
<reference evidence="1" key="5">
    <citation type="submission" date="2024-05" db="EMBL/GenBank/DDBJ databases">
        <authorList>
            <person name="Sun Q."/>
            <person name="Sedlacek I."/>
        </authorList>
    </citation>
    <scope>NUCLEOTIDE SEQUENCE</scope>
    <source>
        <strain evidence="1">CCM 8778</strain>
    </source>
</reference>
<reference evidence="2" key="2">
    <citation type="submission" date="2017-12" db="EMBL/GenBank/DDBJ databases">
        <authorList>
            <person name="Hurst M.R.H."/>
        </authorList>
    </citation>
    <scope>NUCLEOTIDE SEQUENCE [LARGE SCALE GENOMIC DNA]</scope>
    <source>
        <strain evidence="2">ZYSR67-Z</strain>
    </source>
</reference>
<accession>A0A2I0CU35</accession>
<dbReference type="Proteomes" id="UP000242861">
    <property type="component" value="Unassembled WGS sequence"/>
</dbReference>
<reference evidence="3" key="3">
    <citation type="submission" date="2017-12" db="EMBL/GenBank/DDBJ databases">
        <authorList>
            <person name="Yu X.-Y."/>
        </authorList>
    </citation>
    <scope>NUCLEOTIDE SEQUENCE [LARGE SCALE GENOMIC DNA]</scope>
    <source>
        <strain evidence="3">ZYSR67-Z</strain>
    </source>
</reference>
<name>A0A2I0CU35_9PSED</name>
<sequence length="85" mass="9937">MRQWSGHARYLAEWAVHNNRVDYASVCTNHRRGSIDYRECRKAVKQHFKRICQQSRERYAQSADAEALAREQRYCSAANGFSPMG</sequence>
<dbReference type="EMBL" id="BMDE01000007">
    <property type="protein sequence ID" value="GGH95091.1"/>
    <property type="molecule type" value="Genomic_DNA"/>
</dbReference>
<evidence type="ECO:0000313" key="2">
    <source>
        <dbReference type="EMBL" id="PKF72756.1"/>
    </source>
</evidence>
<evidence type="ECO:0000313" key="3">
    <source>
        <dbReference type="Proteomes" id="UP000242861"/>
    </source>
</evidence>
<organism evidence="2 3">
    <name type="scientific">Pseudomonas fluvialis</name>
    <dbReference type="NCBI Taxonomy" id="1793966"/>
    <lineage>
        <taxon>Bacteria</taxon>
        <taxon>Pseudomonadati</taxon>
        <taxon>Pseudomonadota</taxon>
        <taxon>Gammaproteobacteria</taxon>
        <taxon>Pseudomonadales</taxon>
        <taxon>Pseudomonadaceae</taxon>
        <taxon>Pseudomonas</taxon>
    </lineage>
</organism>
<reference evidence="1" key="1">
    <citation type="journal article" date="2014" name="Int. J. Syst. Evol. Microbiol.">
        <title>Complete genome of a new Firmicutes species belonging to the dominant human colonic microbiota ('Ruminococcus bicirculans') reveals two chromosomes and a selective capacity to utilize plant glucans.</title>
        <authorList>
            <consortium name="NISC Comparative Sequencing Program"/>
            <person name="Wegmann U."/>
            <person name="Louis P."/>
            <person name="Goesmann A."/>
            <person name="Henrissat B."/>
            <person name="Duncan S.H."/>
            <person name="Flint H.J."/>
        </authorList>
    </citation>
    <scope>NUCLEOTIDE SEQUENCE</scope>
    <source>
        <strain evidence="1">CCM 8778</strain>
    </source>
</reference>
<proteinExistence type="predicted"/>
<dbReference type="RefSeq" id="WP_093985438.1">
    <property type="nucleotide sequence ID" value="NZ_BMDE01000007.1"/>
</dbReference>